<dbReference type="InterPro" id="IPR033906">
    <property type="entry name" value="Lipase_N"/>
</dbReference>
<dbReference type="PRINTS" id="PR00823">
    <property type="entry name" value="PANCLIPASE"/>
</dbReference>
<dbReference type="InterPro" id="IPR000734">
    <property type="entry name" value="TAG_lipase"/>
</dbReference>
<proteinExistence type="inferred from homology"/>
<dbReference type="InterPro" id="IPR029058">
    <property type="entry name" value="AB_hydrolase_fold"/>
</dbReference>
<dbReference type="VEuPathDB" id="VectorBase:ASTEI20_040675"/>
<comment type="subcellular location">
    <subcellularLocation>
        <location evidence="1">Secreted</location>
    </subcellularLocation>
</comment>
<evidence type="ECO:0000313" key="7">
    <source>
        <dbReference type="EnsemblMetazoa" id="ASTEI01075-PA"/>
    </source>
</evidence>
<reference evidence="8" key="1">
    <citation type="journal article" date="2014" name="Genome Biol.">
        <title>Genome analysis of a major urban malaria vector mosquito, Anopheles stephensi.</title>
        <authorList>
            <person name="Jiang X."/>
            <person name="Peery A."/>
            <person name="Hall A.B."/>
            <person name="Sharma A."/>
            <person name="Chen X.G."/>
            <person name="Waterhouse R.M."/>
            <person name="Komissarov A."/>
            <person name="Riehle M.M."/>
            <person name="Shouche Y."/>
            <person name="Sharakhova M.V."/>
            <person name="Lawson D."/>
            <person name="Pakpour N."/>
            <person name="Arensburger P."/>
            <person name="Davidson V.L."/>
            <person name="Eiglmeier K."/>
            <person name="Emrich S."/>
            <person name="George P."/>
            <person name="Kennedy R.C."/>
            <person name="Mane S.P."/>
            <person name="Maslen G."/>
            <person name="Oringanje C."/>
            <person name="Qi Y."/>
            <person name="Settlage R."/>
            <person name="Tojo M."/>
            <person name="Tubio J.M."/>
            <person name="Unger M.F."/>
            <person name="Wang B."/>
            <person name="Vernick K.D."/>
            <person name="Ribeiro J.M."/>
            <person name="James A.A."/>
            <person name="Michel K."/>
            <person name="Riehle M.A."/>
            <person name="Luckhart S."/>
            <person name="Sharakhov I.V."/>
            <person name="Tu Z."/>
        </authorList>
    </citation>
    <scope>NUCLEOTIDE SEQUENCE [LARGE SCALE GENOMIC DNA]</scope>
    <source>
        <strain evidence="8">Indian</strain>
    </source>
</reference>
<evidence type="ECO:0000256" key="4">
    <source>
        <dbReference type="ARBA" id="ARBA00023157"/>
    </source>
</evidence>
<sequence>MASEVFLSAFLALSKFTYNNTVNGPGCFAMFGCYPIEPPWISERRPIALYPKSPEEIGVRFVFFNAQHRQYPKEQNRYSNYIDVPDLVDATNINPDKMIYFITHGFLEKGATKWIEKMMNRLLDREPESTVIVIDWGPGSDPPYNQACANIRLVGTITAHVIVEIAQQVGLKNLDNVHMIGHSLGSHLSGYTGYTLRKEYNVTLGRITGLDPAELAFADTDEMVRLDPSDAKFVDVVHSDATPFVSNIGLGLYAPIGHVDFYPNGGFNQPNCPVTFWKEQNRFVSSVFQYFSCSHSRSYMYFTESITTPLKVVSCGSYESYNAGECFDCSAGNAHCVEFGLNSFASYEQLVKQHKLVPRKNTPLQFFFKTNSYDPFLMPNVKITIKIADTRESRQYGAEIGKIFLYIAGQDGAEPKRIDFNEEPRLFEPGLNYSSVIAVHSNTKPMTVKIGWKYETNLLNPLTWRLLSAPRVFIKQVQLQFLTQQTTLQMCPASGTGISTNELGVFTEDNCKHRQSHG</sequence>
<dbReference type="CDD" id="cd00707">
    <property type="entry name" value="Pancreat_lipase_like"/>
    <property type="match status" value="1"/>
</dbReference>
<dbReference type="GO" id="GO:0004806">
    <property type="term" value="F:triacylglycerol lipase activity"/>
    <property type="evidence" value="ECO:0007669"/>
    <property type="project" value="InterPro"/>
</dbReference>
<dbReference type="AlphaFoldDB" id="A0A182XXY9"/>
<evidence type="ECO:0000256" key="1">
    <source>
        <dbReference type="ARBA" id="ARBA00004613"/>
    </source>
</evidence>
<dbReference type="InterPro" id="IPR013818">
    <property type="entry name" value="Lipase"/>
</dbReference>
<dbReference type="PANTHER" id="PTHR11610">
    <property type="entry name" value="LIPASE"/>
    <property type="match status" value="1"/>
</dbReference>
<evidence type="ECO:0000256" key="5">
    <source>
        <dbReference type="RuleBase" id="RU004262"/>
    </source>
</evidence>
<dbReference type="ESTHER" id="anost-a0a182xxy9">
    <property type="family name" value="Pancreatic_lipase"/>
</dbReference>
<protein>
    <recommendedName>
        <fullName evidence="6">Lipase domain-containing protein</fullName>
    </recommendedName>
</protein>
<dbReference type="EnsemblMetazoa" id="ASTEI01075-RA">
    <property type="protein sequence ID" value="ASTEI01075-PA"/>
    <property type="gene ID" value="ASTEI01075"/>
</dbReference>
<keyword evidence="8" id="KW-1185">Reference proteome</keyword>
<feature type="domain" description="Lipase" evidence="6">
    <location>
        <begin position="28"/>
        <end position="342"/>
    </location>
</feature>
<dbReference type="SUPFAM" id="SSF53474">
    <property type="entry name" value="alpha/beta-Hydrolases"/>
    <property type="match status" value="1"/>
</dbReference>
<dbReference type="PRINTS" id="PR00821">
    <property type="entry name" value="TAGLIPASE"/>
</dbReference>
<dbReference type="InterPro" id="IPR002331">
    <property type="entry name" value="Lipase_panc"/>
</dbReference>
<accession>A0A182XXY9</accession>
<dbReference type="STRING" id="30069.A0A182XXY9"/>
<name>A0A182XXY9_ANOST</name>
<dbReference type="OMA" id="YNQACAN"/>
<evidence type="ECO:0000256" key="2">
    <source>
        <dbReference type="ARBA" id="ARBA00010701"/>
    </source>
</evidence>
<dbReference type="PANTHER" id="PTHR11610:SF185">
    <property type="entry name" value="LD47264P"/>
    <property type="match status" value="1"/>
</dbReference>
<evidence type="ECO:0000313" key="8">
    <source>
        <dbReference type="Proteomes" id="UP000076408"/>
    </source>
</evidence>
<dbReference type="Proteomes" id="UP000076408">
    <property type="component" value="Unassembled WGS sequence"/>
</dbReference>
<dbReference type="VEuPathDB" id="VectorBase:ASTEI01075"/>
<dbReference type="Gene3D" id="3.40.50.1820">
    <property type="entry name" value="alpha/beta hydrolase"/>
    <property type="match status" value="1"/>
</dbReference>
<evidence type="ECO:0000256" key="3">
    <source>
        <dbReference type="ARBA" id="ARBA00022525"/>
    </source>
</evidence>
<keyword evidence="3" id="KW-0964">Secreted</keyword>
<organism evidence="7 8">
    <name type="scientific">Anopheles stephensi</name>
    <name type="common">Indo-Pakistan malaria mosquito</name>
    <dbReference type="NCBI Taxonomy" id="30069"/>
    <lineage>
        <taxon>Eukaryota</taxon>
        <taxon>Metazoa</taxon>
        <taxon>Ecdysozoa</taxon>
        <taxon>Arthropoda</taxon>
        <taxon>Hexapoda</taxon>
        <taxon>Insecta</taxon>
        <taxon>Pterygota</taxon>
        <taxon>Neoptera</taxon>
        <taxon>Endopterygota</taxon>
        <taxon>Diptera</taxon>
        <taxon>Nematocera</taxon>
        <taxon>Culicoidea</taxon>
        <taxon>Culicidae</taxon>
        <taxon>Anophelinae</taxon>
        <taxon>Anopheles</taxon>
    </lineage>
</organism>
<dbReference type="InterPro" id="IPR016272">
    <property type="entry name" value="Lipase_LIPH"/>
</dbReference>
<dbReference type="VEuPathDB" id="VectorBase:ASTE005159"/>
<reference evidence="7" key="2">
    <citation type="submission" date="2020-05" db="UniProtKB">
        <authorList>
            <consortium name="EnsemblMetazoa"/>
        </authorList>
    </citation>
    <scope>IDENTIFICATION</scope>
    <source>
        <strain evidence="7">Indian</strain>
    </source>
</reference>
<dbReference type="PIRSF" id="PIRSF000865">
    <property type="entry name" value="Lipoprotein_lipase_LIPH"/>
    <property type="match status" value="1"/>
</dbReference>
<dbReference type="Pfam" id="PF00151">
    <property type="entry name" value="Lipase"/>
    <property type="match status" value="1"/>
</dbReference>
<comment type="similarity">
    <text evidence="2 5">Belongs to the AB hydrolase superfamily. Lipase family.</text>
</comment>
<keyword evidence="4" id="KW-1015">Disulfide bond</keyword>
<dbReference type="GO" id="GO:0005615">
    <property type="term" value="C:extracellular space"/>
    <property type="evidence" value="ECO:0007669"/>
    <property type="project" value="TreeGrafter"/>
</dbReference>
<evidence type="ECO:0000259" key="6">
    <source>
        <dbReference type="Pfam" id="PF00151"/>
    </source>
</evidence>
<dbReference type="GO" id="GO:0016042">
    <property type="term" value="P:lipid catabolic process"/>
    <property type="evidence" value="ECO:0007669"/>
    <property type="project" value="TreeGrafter"/>
</dbReference>